<gene>
    <name evidence="2" type="ORF">HRV97_09230</name>
</gene>
<dbReference type="RefSeq" id="WP_174193978.1">
    <property type="nucleotide sequence ID" value="NZ_JABULH010000003.1"/>
</dbReference>
<name>A0ABX2JHW5_9SPHN</name>
<evidence type="ECO:0000313" key="2">
    <source>
        <dbReference type="EMBL" id="NTS65344.1"/>
    </source>
</evidence>
<dbReference type="Gene3D" id="3.40.1420.10">
    <property type="entry name" value="Inhibitor of vertebrate lysozyme"/>
    <property type="match status" value="1"/>
</dbReference>
<dbReference type="EMBL" id="JABULH010000003">
    <property type="protein sequence ID" value="NTS65344.1"/>
    <property type="molecule type" value="Genomic_DNA"/>
</dbReference>
<evidence type="ECO:0008006" key="4">
    <source>
        <dbReference type="Google" id="ProtNLM"/>
    </source>
</evidence>
<dbReference type="Proteomes" id="UP000621447">
    <property type="component" value="Unassembled WGS sequence"/>
</dbReference>
<dbReference type="InterPro" id="IPR036501">
    <property type="entry name" value="Inhibitor_vert_lysozyme_sf"/>
</dbReference>
<comment type="caution">
    <text evidence="2">The sequence shown here is derived from an EMBL/GenBank/DDBJ whole genome shotgun (WGS) entry which is preliminary data.</text>
</comment>
<sequence>MKYTPALLLLTTLAACGRAPEPQPEPTRAAATPTPAPTPSAIGAATDLSRYVGQYPFDPVAGGRFIDEPAVRAAVARVVPDADVRDTVLSRDATANPVAEQDGRILSWACEAHNCGPHNWAIAITSDGRDAAVCYHDQDAGVSRWYPADYRSASPDGCPSGE</sequence>
<dbReference type="PROSITE" id="PS51257">
    <property type="entry name" value="PROKAR_LIPOPROTEIN"/>
    <property type="match status" value="1"/>
</dbReference>
<feature type="region of interest" description="Disordered" evidence="1">
    <location>
        <begin position="18"/>
        <end position="43"/>
    </location>
</feature>
<feature type="compositionally biased region" description="Low complexity" evidence="1">
    <location>
        <begin position="26"/>
        <end position="43"/>
    </location>
</feature>
<evidence type="ECO:0000313" key="3">
    <source>
        <dbReference type="Proteomes" id="UP000621447"/>
    </source>
</evidence>
<keyword evidence="3" id="KW-1185">Reference proteome</keyword>
<organism evidence="2 3">
    <name type="scientific">Sphingomonas hominis</name>
    <dbReference type="NCBI Taxonomy" id="2741495"/>
    <lineage>
        <taxon>Bacteria</taxon>
        <taxon>Pseudomonadati</taxon>
        <taxon>Pseudomonadota</taxon>
        <taxon>Alphaproteobacteria</taxon>
        <taxon>Sphingomonadales</taxon>
        <taxon>Sphingomonadaceae</taxon>
        <taxon>Sphingomonas</taxon>
    </lineage>
</organism>
<evidence type="ECO:0000256" key="1">
    <source>
        <dbReference type="SAM" id="MobiDB-lite"/>
    </source>
</evidence>
<protein>
    <recommendedName>
        <fullName evidence="4">Inhibitor of lysozyme (Ivy)</fullName>
    </recommendedName>
</protein>
<proteinExistence type="predicted"/>
<accession>A0ABX2JHW5</accession>
<reference evidence="2 3" key="1">
    <citation type="submission" date="2020-06" db="EMBL/GenBank/DDBJ databases">
        <title>Sphingomonas hominis sp. nov., a member of the Sphingomonas, isolated from the hair of a 22-year-old girl.</title>
        <authorList>
            <person name="Zhang D.-F."/>
            <person name="Cui X.-W."/>
        </authorList>
    </citation>
    <scope>NUCLEOTIDE SEQUENCE [LARGE SCALE GENOMIC DNA]</scope>
    <source>
        <strain evidence="2 3">HHU CXW</strain>
    </source>
</reference>